<feature type="chain" id="PRO_5007838752" evidence="2">
    <location>
        <begin position="27"/>
        <end position="1509"/>
    </location>
</feature>
<feature type="transmembrane region" description="Helical" evidence="1">
    <location>
        <begin position="1443"/>
        <end position="1470"/>
    </location>
</feature>
<dbReference type="SUPFAM" id="SSF49265">
    <property type="entry name" value="Fibronectin type III"/>
    <property type="match status" value="1"/>
</dbReference>
<dbReference type="OrthoDB" id="6339407at2759"/>
<organism evidence="3 4">
    <name type="scientific">Daphnia magna</name>
    <dbReference type="NCBI Taxonomy" id="35525"/>
    <lineage>
        <taxon>Eukaryota</taxon>
        <taxon>Metazoa</taxon>
        <taxon>Ecdysozoa</taxon>
        <taxon>Arthropoda</taxon>
        <taxon>Crustacea</taxon>
        <taxon>Branchiopoda</taxon>
        <taxon>Diplostraca</taxon>
        <taxon>Cladocera</taxon>
        <taxon>Anomopoda</taxon>
        <taxon>Daphniidae</taxon>
        <taxon>Daphnia</taxon>
    </lineage>
</organism>
<feature type="signal peptide" evidence="2">
    <location>
        <begin position="1"/>
        <end position="26"/>
    </location>
</feature>
<sequence length="1509" mass="168339">MSLANRSVFFWVAAALWLFSLDIGNAEKSVIDELISRSTEEEFNEDLLDNWMHGNISYEPISQPAPPLAGSSDKSDLAPVSQTVLLDHSETATDSAIQEDPEKLFHQFRMLHFRMKTLNETMVYLEWQIMNATNGLDSDRLLNISTISNLKTELITLNQRVTMGKHICYIITDTIAKCNFTVPVKSCSNYQFRLGGERNTEYVTTVDIDPQSLREDLSEMANAPAKLRWKITCDADFMMPVFVTLADMKTSIPKQERLNATCENRTCVTMTDKLRTSPCSQYSLKIDGSDLRIVNTPPNTKNLTAEVIPWTFQYLLRWSISPVNCPFNPLLMVAKTNSLEKPVFSKLTLRASPSDFCKKGFCEYVYEVEPCVTNWIKSSNSNTPSLKLLQPSVLELASVFNGDLNNPVRFSWKLGCHSERKNFSIALTDEMTRERRLSNVSTTCDDDSRQCGAYLNKDRNGFLPCNRYEMEMEGSSEVLNIETPPPSTVLIRPLTSSYTTNGTLVISISFEGIQQSCGTWKNAIELQFFDLPSKAMVLPCEKNEATIPFRKNCTVFVQIVQPNLICRSKLNIAIRPLYSKPEKSFNVYRGSWFNAILEPTKPESWSSVEVLSDLVVKANASQQSMAVEWRNPICFKDTATSPTNLSIISPGIEDSQEYHLTIPSQCSRSNKNPTKSSIIINNGQITCSDGKLLPDKDTINMIPCTNYSLRLTPMITGDTEFLSRISVSTTFTTEFIPLEFDDVSPDNMRLVTSHSNGEEWALKLNVQKKRCPCDDRIILATFKIPGARLMEQTVPCNQNIACDGTVEFNHLNLCLPLAVTVGFQYPKADTDQVFWFNKTLPPLVENTGQIDSFPIELEVQQVERRVLQLKWKDPVCLNGVAFSWNMEFRQGNGSLHRVLSIPYNCSGISEEPSGFHQVDLESGKLVCRENRQLHDIDLSPCTDYTLLVTPVVKGKSPAELLEFSQSVNFTSPFSPSNVGDVKIVNATSNNFELYLTIPSQCVNSAEIDVEVNGSVFSIQPSDNAPGSSVACDEEKCRISHKTIAGEVSLAPCSDYNVRVETTNLKLTTFPGDSELEVSPDKTSVTAVIGNNQNYLDIEMAFYTFDERCSVRLVAIELQLPDVHPPVQHVLLCEVGTEENSTTVVCSGQVIVHRMDRCEATPIIFRPLYEDISFAKEVRWATKELSPLLSKLQRNEKNMMIPEVKVVNGDKHQSVLVNWEEPVCLLADSLSWEIRINSTADDVHRIRVPSGCSATGKGSPSFEHGVKLENGHLSACNDSTNSLVFPESNFTFLPCSSYLVSVIPVQNHSESTGLNGYAQSTLLNIPFAVDVPNVTNVTSNLFRLEWSFPLECLYYIEMNQSTVEINGTEIEINPLILPLECDEVKCTKVWTSPENLTSCTEFNVSSGSIIQKVFTLPDPLQGQLTCDSNYATTVLSATSIIDSWTSLTLIIGLSMLGSALLGIVVGIGYGIHKRNTESGKLDIKKRTNAHFNQPRALSLAENTNVTGVAF</sequence>
<evidence type="ECO:0000313" key="4">
    <source>
        <dbReference type="Proteomes" id="UP000076858"/>
    </source>
</evidence>
<keyword evidence="1" id="KW-0812">Transmembrane</keyword>
<proteinExistence type="predicted"/>
<dbReference type="Proteomes" id="UP000076858">
    <property type="component" value="Unassembled WGS sequence"/>
</dbReference>
<keyword evidence="4" id="KW-1185">Reference proteome</keyword>
<dbReference type="EMBL" id="LRGB01000248">
    <property type="protein sequence ID" value="KZS19994.1"/>
    <property type="molecule type" value="Genomic_DNA"/>
</dbReference>
<keyword evidence="2" id="KW-0732">Signal</keyword>
<evidence type="ECO:0000256" key="2">
    <source>
        <dbReference type="SAM" id="SignalP"/>
    </source>
</evidence>
<protein>
    <submittedName>
        <fullName evidence="3">Uncharacterized protein</fullName>
    </submittedName>
</protein>
<name>A0A162QVU1_9CRUS</name>
<comment type="caution">
    <text evidence="3">The sequence shown here is derived from an EMBL/GenBank/DDBJ whole genome shotgun (WGS) entry which is preliminary data.</text>
</comment>
<evidence type="ECO:0000313" key="3">
    <source>
        <dbReference type="EMBL" id="KZS19994.1"/>
    </source>
</evidence>
<keyword evidence="1" id="KW-1133">Transmembrane helix</keyword>
<reference evidence="3 4" key="1">
    <citation type="submission" date="2016-03" db="EMBL/GenBank/DDBJ databases">
        <title>EvidentialGene: Evidence-directed Construction of Genes on Genomes.</title>
        <authorList>
            <person name="Gilbert D.G."/>
            <person name="Choi J.-H."/>
            <person name="Mockaitis K."/>
            <person name="Colbourne J."/>
            <person name="Pfrender M."/>
        </authorList>
    </citation>
    <scope>NUCLEOTIDE SEQUENCE [LARGE SCALE GENOMIC DNA]</scope>
    <source>
        <strain evidence="3 4">Xinb3</strain>
        <tissue evidence="3">Complete organism</tissue>
    </source>
</reference>
<accession>A0A162QVU1</accession>
<dbReference type="InterPro" id="IPR036116">
    <property type="entry name" value="FN3_sf"/>
</dbReference>
<evidence type="ECO:0000256" key="1">
    <source>
        <dbReference type="SAM" id="Phobius"/>
    </source>
</evidence>
<gene>
    <name evidence="3" type="ORF">APZ42_013313</name>
</gene>
<keyword evidence="1" id="KW-0472">Membrane</keyword>